<sequence>MSTNSYEKETNQQNDTLEPNVDDTAITEMPLRSSGWVGYSDDAIFINDDEWKKVNKEDIAEIGLRTLQWDIAVMSLLLVGVGGYVMLTRNPLIGLCFALVGLGSLYRTYTHRQALVIQLQNYQKPITVHPASPKLCYEQLAETTELHQVR</sequence>
<evidence type="ECO:0000256" key="1">
    <source>
        <dbReference type="SAM" id="MobiDB-lite"/>
    </source>
</evidence>
<organism evidence="3 4">
    <name type="scientific">Haloquadratum walsbyi J07HQW1</name>
    <dbReference type="NCBI Taxonomy" id="1238424"/>
    <lineage>
        <taxon>Archaea</taxon>
        <taxon>Methanobacteriati</taxon>
        <taxon>Methanobacteriota</taxon>
        <taxon>Stenosarchaea group</taxon>
        <taxon>Halobacteria</taxon>
        <taxon>Halobacteriales</taxon>
        <taxon>Haloferacaceae</taxon>
        <taxon>Haloquadratum</taxon>
    </lineage>
</organism>
<feature type="transmembrane region" description="Helical" evidence="2">
    <location>
        <begin position="92"/>
        <end position="109"/>
    </location>
</feature>
<dbReference type="Proteomes" id="UP000030649">
    <property type="component" value="Unassembled WGS sequence"/>
</dbReference>
<evidence type="ECO:0000313" key="4">
    <source>
        <dbReference type="Proteomes" id="UP000030649"/>
    </source>
</evidence>
<dbReference type="STRING" id="1238424.J07HQW1_01432"/>
<name>U1N4T9_9EURY</name>
<evidence type="ECO:0000313" key="3">
    <source>
        <dbReference type="EMBL" id="ERG91398.1"/>
    </source>
</evidence>
<dbReference type="AlphaFoldDB" id="U1N4T9"/>
<keyword evidence="2" id="KW-1133">Transmembrane helix</keyword>
<gene>
    <name evidence="3" type="ORF">J07HQW1_01432</name>
</gene>
<keyword evidence="2" id="KW-0472">Membrane</keyword>
<keyword evidence="2" id="KW-0812">Transmembrane</keyword>
<feature type="compositionally biased region" description="Basic and acidic residues" evidence="1">
    <location>
        <begin position="1"/>
        <end position="10"/>
    </location>
</feature>
<dbReference type="EMBL" id="KE356560">
    <property type="protein sequence ID" value="ERG91398.1"/>
    <property type="molecule type" value="Genomic_DNA"/>
</dbReference>
<reference evidence="3 4" key="1">
    <citation type="journal article" date="2013" name="PLoS ONE">
        <title>Assembly-driven community genomics of a hypersaline microbial ecosystem.</title>
        <authorList>
            <person name="Podell S."/>
            <person name="Ugalde J.A."/>
            <person name="Narasingarao P."/>
            <person name="Banfield J.F."/>
            <person name="Heidelberg K.B."/>
            <person name="Allen E.E."/>
        </authorList>
    </citation>
    <scope>NUCLEOTIDE SEQUENCE [LARGE SCALE GENOMIC DNA]</scope>
    <source>
        <strain evidence="4">J07HQW1</strain>
    </source>
</reference>
<dbReference type="HOGENOM" id="CLU_1736387_0_0_2"/>
<protein>
    <submittedName>
        <fullName evidence="3">Uncharacterized protein</fullName>
    </submittedName>
</protein>
<proteinExistence type="predicted"/>
<accession>U1N4T9</accession>
<feature type="region of interest" description="Disordered" evidence="1">
    <location>
        <begin position="1"/>
        <end position="22"/>
    </location>
</feature>
<evidence type="ECO:0000256" key="2">
    <source>
        <dbReference type="SAM" id="Phobius"/>
    </source>
</evidence>